<dbReference type="RefSeq" id="WP_172512298.1">
    <property type="nucleotide sequence ID" value="NZ_CP032549.1"/>
</dbReference>
<protein>
    <submittedName>
        <fullName evidence="1">Uncharacterized protein</fullName>
    </submittedName>
</protein>
<sequence length="100" mass="11518">MHVNIRLVVTSMTDCYDFNQANAFPHAQPIYDAKLSLRRFNGVEVNQVCLVLVSKRVLALCSSEKRNDSVHHVFPLRCYNVLDQPAYDFFGEDNFNLPLQ</sequence>
<organism evidence="1 2">
    <name type="scientific">Glutamicibacter mishrai</name>
    <dbReference type="NCBI Taxonomy" id="1775880"/>
    <lineage>
        <taxon>Bacteria</taxon>
        <taxon>Bacillati</taxon>
        <taxon>Actinomycetota</taxon>
        <taxon>Actinomycetes</taxon>
        <taxon>Micrococcales</taxon>
        <taxon>Micrococcaceae</taxon>
        <taxon>Glutamicibacter</taxon>
    </lineage>
</organism>
<dbReference type="AlphaFoldDB" id="A0A6H0SJQ0"/>
<proteinExistence type="predicted"/>
<dbReference type="EMBL" id="CP032549">
    <property type="protein sequence ID" value="QIV87703.1"/>
    <property type="molecule type" value="Genomic_DNA"/>
</dbReference>
<dbReference type="Proteomes" id="UP000502331">
    <property type="component" value="Chromosome"/>
</dbReference>
<accession>A0A6H0SJQ0</accession>
<keyword evidence="2" id="KW-1185">Reference proteome</keyword>
<evidence type="ECO:0000313" key="2">
    <source>
        <dbReference type="Proteomes" id="UP000502331"/>
    </source>
</evidence>
<name>A0A6H0SJQ0_9MICC</name>
<evidence type="ECO:0000313" key="1">
    <source>
        <dbReference type="EMBL" id="QIV87703.1"/>
    </source>
</evidence>
<gene>
    <name evidence="1" type="ORF">D3791_11645</name>
</gene>
<reference evidence="1 2" key="1">
    <citation type="submission" date="2018-09" db="EMBL/GenBank/DDBJ databases">
        <title>Glutamicibacter mishrai S5-52T (LMG 29155T = KCTC 39846T).</title>
        <authorList>
            <person name="Das S.K."/>
        </authorList>
    </citation>
    <scope>NUCLEOTIDE SEQUENCE [LARGE SCALE GENOMIC DNA]</scope>
    <source>
        <strain evidence="1 2">S5-52</strain>
    </source>
</reference>